<accession>A0A5A7P7G6</accession>
<keyword evidence="3" id="KW-1185">Reference proteome</keyword>
<dbReference type="Proteomes" id="UP000325081">
    <property type="component" value="Unassembled WGS sequence"/>
</dbReference>
<dbReference type="AlphaFoldDB" id="A0A5A7P7G6"/>
<dbReference type="EMBL" id="BKCP01002669">
    <property type="protein sequence ID" value="GER28504.1"/>
    <property type="molecule type" value="Genomic_DNA"/>
</dbReference>
<evidence type="ECO:0000313" key="3">
    <source>
        <dbReference type="Proteomes" id="UP000325081"/>
    </source>
</evidence>
<sequence>MDIHTVFPQDLQITDEYEYSFNEFEYEDDDFYHEIREQVLQLTAEEDNFDEENLEIKNHNTVAAKHGLNNVPAQIKRGYYNWPENRDEENSVPAWIVNLWRCGNGTGVFIPQILPSRRRNRSRKKKKGQKRKGKQESGENNDLD</sequence>
<evidence type="ECO:0000313" key="2">
    <source>
        <dbReference type="EMBL" id="GER28504.1"/>
    </source>
</evidence>
<protein>
    <submittedName>
        <fullName evidence="2">Protein bassoon</fullName>
    </submittedName>
</protein>
<dbReference type="PANTHER" id="PTHR34956">
    <property type="entry name" value="OS05G0397300 PROTEIN"/>
    <property type="match status" value="1"/>
</dbReference>
<gene>
    <name evidence="2" type="ORF">STAS_04304</name>
</gene>
<feature type="region of interest" description="Disordered" evidence="1">
    <location>
        <begin position="113"/>
        <end position="144"/>
    </location>
</feature>
<dbReference type="PANTHER" id="PTHR34956:SF1">
    <property type="entry name" value="DUF4005 DOMAIN-CONTAINING PROTEIN"/>
    <property type="match status" value="1"/>
</dbReference>
<name>A0A5A7P7G6_STRAF</name>
<proteinExistence type="predicted"/>
<organism evidence="2 3">
    <name type="scientific">Striga asiatica</name>
    <name type="common">Asiatic witchweed</name>
    <name type="synonym">Buchnera asiatica</name>
    <dbReference type="NCBI Taxonomy" id="4170"/>
    <lineage>
        <taxon>Eukaryota</taxon>
        <taxon>Viridiplantae</taxon>
        <taxon>Streptophyta</taxon>
        <taxon>Embryophyta</taxon>
        <taxon>Tracheophyta</taxon>
        <taxon>Spermatophyta</taxon>
        <taxon>Magnoliopsida</taxon>
        <taxon>eudicotyledons</taxon>
        <taxon>Gunneridae</taxon>
        <taxon>Pentapetalae</taxon>
        <taxon>asterids</taxon>
        <taxon>lamiids</taxon>
        <taxon>Lamiales</taxon>
        <taxon>Orobanchaceae</taxon>
        <taxon>Buchnereae</taxon>
        <taxon>Striga</taxon>
    </lineage>
</organism>
<reference evidence="3" key="1">
    <citation type="journal article" date="2019" name="Curr. Biol.">
        <title>Genome Sequence of Striga asiatica Provides Insight into the Evolution of Plant Parasitism.</title>
        <authorList>
            <person name="Yoshida S."/>
            <person name="Kim S."/>
            <person name="Wafula E.K."/>
            <person name="Tanskanen J."/>
            <person name="Kim Y.M."/>
            <person name="Honaas L."/>
            <person name="Yang Z."/>
            <person name="Spallek T."/>
            <person name="Conn C.E."/>
            <person name="Ichihashi Y."/>
            <person name="Cheong K."/>
            <person name="Cui S."/>
            <person name="Der J.P."/>
            <person name="Gundlach H."/>
            <person name="Jiao Y."/>
            <person name="Hori C."/>
            <person name="Ishida J.K."/>
            <person name="Kasahara H."/>
            <person name="Kiba T."/>
            <person name="Kim M.S."/>
            <person name="Koo N."/>
            <person name="Laohavisit A."/>
            <person name="Lee Y.H."/>
            <person name="Lumba S."/>
            <person name="McCourt P."/>
            <person name="Mortimer J.C."/>
            <person name="Mutuku J.M."/>
            <person name="Nomura T."/>
            <person name="Sasaki-Sekimoto Y."/>
            <person name="Seto Y."/>
            <person name="Wang Y."/>
            <person name="Wakatake T."/>
            <person name="Sakakibara H."/>
            <person name="Demura T."/>
            <person name="Yamaguchi S."/>
            <person name="Yoneyama K."/>
            <person name="Manabe R.I."/>
            <person name="Nelson D.C."/>
            <person name="Schulman A.H."/>
            <person name="Timko M.P."/>
            <person name="dePamphilis C.W."/>
            <person name="Choi D."/>
            <person name="Shirasu K."/>
        </authorList>
    </citation>
    <scope>NUCLEOTIDE SEQUENCE [LARGE SCALE GENOMIC DNA]</scope>
    <source>
        <strain evidence="3">cv. UVA1</strain>
    </source>
</reference>
<comment type="caution">
    <text evidence="2">The sequence shown here is derived from an EMBL/GenBank/DDBJ whole genome shotgun (WGS) entry which is preliminary data.</text>
</comment>
<feature type="compositionally biased region" description="Basic residues" evidence="1">
    <location>
        <begin position="116"/>
        <end position="133"/>
    </location>
</feature>
<evidence type="ECO:0000256" key="1">
    <source>
        <dbReference type="SAM" id="MobiDB-lite"/>
    </source>
</evidence>